<evidence type="ECO:0000313" key="2">
    <source>
        <dbReference type="EMBL" id="CAG9767801.1"/>
    </source>
</evidence>
<feature type="region of interest" description="Disordered" evidence="1">
    <location>
        <begin position="76"/>
        <end position="96"/>
    </location>
</feature>
<name>A0A9N9QF59_9CUCU</name>
<protein>
    <submittedName>
        <fullName evidence="2">Uncharacterized protein</fullName>
    </submittedName>
</protein>
<dbReference type="AlphaFoldDB" id="A0A9N9QF59"/>
<reference evidence="2" key="1">
    <citation type="submission" date="2022-01" db="EMBL/GenBank/DDBJ databases">
        <authorList>
            <person name="King R."/>
        </authorList>
    </citation>
    <scope>NUCLEOTIDE SEQUENCE</scope>
</reference>
<accession>A0A9N9QF59</accession>
<dbReference type="Proteomes" id="UP001152799">
    <property type="component" value="Chromosome 4"/>
</dbReference>
<feature type="region of interest" description="Disordered" evidence="1">
    <location>
        <begin position="1"/>
        <end position="51"/>
    </location>
</feature>
<evidence type="ECO:0000256" key="1">
    <source>
        <dbReference type="SAM" id="MobiDB-lite"/>
    </source>
</evidence>
<sequence>MNKIAKQSTKKLQGTISQAERSSPSADGGSQLDKVSSNQNKDLTIDYSWDEDPPMLSYNPQTYVLANKIISCPPPKLSKKVKKKFRQEERKRFAKL</sequence>
<keyword evidence="3" id="KW-1185">Reference proteome</keyword>
<feature type="compositionally biased region" description="Polar residues" evidence="1">
    <location>
        <begin position="33"/>
        <end position="42"/>
    </location>
</feature>
<feature type="compositionally biased region" description="Basic and acidic residues" evidence="1">
    <location>
        <begin position="86"/>
        <end position="96"/>
    </location>
</feature>
<organism evidence="2 3">
    <name type="scientific">Ceutorhynchus assimilis</name>
    <name type="common">cabbage seed weevil</name>
    <dbReference type="NCBI Taxonomy" id="467358"/>
    <lineage>
        <taxon>Eukaryota</taxon>
        <taxon>Metazoa</taxon>
        <taxon>Ecdysozoa</taxon>
        <taxon>Arthropoda</taxon>
        <taxon>Hexapoda</taxon>
        <taxon>Insecta</taxon>
        <taxon>Pterygota</taxon>
        <taxon>Neoptera</taxon>
        <taxon>Endopterygota</taxon>
        <taxon>Coleoptera</taxon>
        <taxon>Polyphaga</taxon>
        <taxon>Cucujiformia</taxon>
        <taxon>Curculionidae</taxon>
        <taxon>Ceutorhynchinae</taxon>
        <taxon>Ceutorhynchus</taxon>
    </lineage>
</organism>
<evidence type="ECO:0000313" key="3">
    <source>
        <dbReference type="Proteomes" id="UP001152799"/>
    </source>
</evidence>
<dbReference type="EMBL" id="OU892280">
    <property type="protein sequence ID" value="CAG9767801.1"/>
    <property type="molecule type" value="Genomic_DNA"/>
</dbReference>
<feature type="compositionally biased region" description="Polar residues" evidence="1">
    <location>
        <begin position="1"/>
        <end position="25"/>
    </location>
</feature>
<proteinExistence type="predicted"/>
<gene>
    <name evidence="2" type="ORF">CEUTPL_LOCUS8357</name>
</gene>